<dbReference type="EMBL" id="JACIDT010000007">
    <property type="protein sequence ID" value="MBB3926498.1"/>
    <property type="molecule type" value="Genomic_DNA"/>
</dbReference>
<dbReference type="Gene3D" id="3.10.310.70">
    <property type="match status" value="1"/>
</dbReference>
<keyword evidence="4" id="KW-1185">Reference proteome</keyword>
<dbReference type="Gene3D" id="3.20.20.140">
    <property type="entry name" value="Metal-dependent hydrolases"/>
    <property type="match status" value="1"/>
</dbReference>
<dbReference type="Pfam" id="PF07969">
    <property type="entry name" value="Amidohydro_3"/>
    <property type="match status" value="1"/>
</dbReference>
<evidence type="ECO:0000313" key="3">
    <source>
        <dbReference type="EMBL" id="MBB3926498.1"/>
    </source>
</evidence>
<dbReference type="Gene3D" id="2.30.40.10">
    <property type="entry name" value="Urease, subunit C, domain 1"/>
    <property type="match status" value="1"/>
</dbReference>
<name>A0A7W6BPS8_9SPHN</name>
<evidence type="ECO:0000256" key="1">
    <source>
        <dbReference type="SAM" id="SignalP"/>
    </source>
</evidence>
<dbReference type="Proteomes" id="UP000571950">
    <property type="component" value="Unassembled WGS sequence"/>
</dbReference>
<sequence>MSLSPAARYWGAALGLALLLTASPAPARKKPKQDDAPPPTSGLIDNVNGLAVGADGRLAHFTGLLIDRDGRVERRLTEGEKRPDRLAYRLDAKGRTLIPSFVDAHTEVIATGIARMTLDLSDTRSLAQAQAKIAAHARDNGGRKWILGRGWDPARWDDAPLPTAADLDAVAADIPVWLESADGQMGWANSLAMRQAGITAASKAPAGGRIVMAGGKPSGLFAGTAMELIGRIVPPPAPKDRDIALDKAQPLFLAAGIGTVADMGTGIHDWQSYRRAGDRGALRLRIIGYADGIDAMATIAGPAPTPWLYDDRLRLTGVHFAIDGGLSTRTAWLKAPYADAPGEKGMARIDSTRLRNQMSRAAMDGFQIALSAHGDAAVDEALYAIAELAATYEGDRRWRIEGAELVDPADRAALAQRGALLTVRPGQLAEDGAVLLRRLGNERALLPLSGLSAGGNRLALGGWAAGGVPSPFVAIAAAMSRADATGEPFGGLPPAGEQLRFEQAFAAATRDAAFALQGEKRVGALEPGQWADFLLIDRDISIASPAEIAQTRPAEHWLGGKRVWSAQEGASSAAKESSGPPQQ</sequence>
<dbReference type="SUPFAM" id="SSF51556">
    <property type="entry name" value="Metallo-dependent hydrolases"/>
    <property type="match status" value="1"/>
</dbReference>
<proteinExistence type="predicted"/>
<dbReference type="RefSeq" id="WP_343054481.1">
    <property type="nucleotide sequence ID" value="NZ_JACIDT010000007.1"/>
</dbReference>
<feature type="domain" description="Amidohydrolase 3" evidence="2">
    <location>
        <begin position="91"/>
        <end position="563"/>
    </location>
</feature>
<dbReference type="PANTHER" id="PTHR22642">
    <property type="entry name" value="IMIDAZOLONEPROPIONASE"/>
    <property type="match status" value="1"/>
</dbReference>
<organism evidence="3 4">
    <name type="scientific">Sphingobium jiangsuense</name>
    <dbReference type="NCBI Taxonomy" id="870476"/>
    <lineage>
        <taxon>Bacteria</taxon>
        <taxon>Pseudomonadati</taxon>
        <taxon>Pseudomonadota</taxon>
        <taxon>Alphaproteobacteria</taxon>
        <taxon>Sphingomonadales</taxon>
        <taxon>Sphingomonadaceae</taxon>
        <taxon>Sphingobium</taxon>
    </lineage>
</organism>
<feature type="chain" id="PRO_5031296105" description="Amidohydrolase 3 domain-containing protein" evidence="1">
    <location>
        <begin position="28"/>
        <end position="583"/>
    </location>
</feature>
<evidence type="ECO:0000259" key="2">
    <source>
        <dbReference type="Pfam" id="PF07969"/>
    </source>
</evidence>
<dbReference type="GO" id="GO:0016810">
    <property type="term" value="F:hydrolase activity, acting on carbon-nitrogen (but not peptide) bonds"/>
    <property type="evidence" value="ECO:0007669"/>
    <property type="project" value="InterPro"/>
</dbReference>
<keyword evidence="1" id="KW-0732">Signal</keyword>
<reference evidence="3 4" key="1">
    <citation type="submission" date="2020-08" db="EMBL/GenBank/DDBJ databases">
        <title>Genomic Encyclopedia of Type Strains, Phase IV (KMG-IV): sequencing the most valuable type-strain genomes for metagenomic binning, comparative biology and taxonomic classification.</title>
        <authorList>
            <person name="Goeker M."/>
        </authorList>
    </citation>
    <scope>NUCLEOTIDE SEQUENCE [LARGE SCALE GENOMIC DNA]</scope>
    <source>
        <strain evidence="3 4">DSM 26189</strain>
    </source>
</reference>
<dbReference type="InterPro" id="IPR011059">
    <property type="entry name" value="Metal-dep_hydrolase_composite"/>
</dbReference>
<feature type="signal peptide" evidence="1">
    <location>
        <begin position="1"/>
        <end position="27"/>
    </location>
</feature>
<evidence type="ECO:0000313" key="4">
    <source>
        <dbReference type="Proteomes" id="UP000571950"/>
    </source>
</evidence>
<comment type="caution">
    <text evidence="3">The sequence shown here is derived from an EMBL/GenBank/DDBJ whole genome shotgun (WGS) entry which is preliminary data.</text>
</comment>
<dbReference type="InterPro" id="IPR013108">
    <property type="entry name" value="Amidohydro_3"/>
</dbReference>
<protein>
    <recommendedName>
        <fullName evidence="2">Amidohydrolase 3 domain-containing protein</fullName>
    </recommendedName>
</protein>
<gene>
    <name evidence="3" type="ORF">GGR43_002218</name>
</gene>
<dbReference type="InterPro" id="IPR032466">
    <property type="entry name" value="Metal_Hydrolase"/>
</dbReference>
<accession>A0A7W6BPS8</accession>
<dbReference type="AlphaFoldDB" id="A0A7W6BPS8"/>
<dbReference type="PANTHER" id="PTHR22642:SF2">
    <property type="entry name" value="PROTEIN LONG AFTER FAR-RED 3"/>
    <property type="match status" value="1"/>
</dbReference>
<dbReference type="SUPFAM" id="SSF51338">
    <property type="entry name" value="Composite domain of metallo-dependent hydrolases"/>
    <property type="match status" value="1"/>
</dbReference>